<keyword evidence="2" id="KW-1185">Reference proteome</keyword>
<dbReference type="RefSeq" id="XP_067713029.1">
    <property type="nucleotide sequence ID" value="XM_067856928.1"/>
</dbReference>
<name>A0AAV4LLH8_BABCB</name>
<dbReference type="GeneID" id="94192441"/>
<proteinExistence type="predicted"/>
<evidence type="ECO:0000313" key="2">
    <source>
        <dbReference type="Proteomes" id="UP001497744"/>
    </source>
</evidence>
<dbReference type="EMBL" id="BPLF01000001">
    <property type="protein sequence ID" value="GIX60958.1"/>
    <property type="molecule type" value="Genomic_DNA"/>
</dbReference>
<comment type="caution">
    <text evidence="1">The sequence shown here is derived from an EMBL/GenBank/DDBJ whole genome shotgun (WGS) entry which is preliminary data.</text>
</comment>
<accession>A0AAV4LLH8</accession>
<evidence type="ECO:0000313" key="1">
    <source>
        <dbReference type="EMBL" id="GIX60958.1"/>
    </source>
</evidence>
<organism evidence="1 2">
    <name type="scientific">Babesia caballi</name>
    <dbReference type="NCBI Taxonomy" id="5871"/>
    <lineage>
        <taxon>Eukaryota</taxon>
        <taxon>Sar</taxon>
        <taxon>Alveolata</taxon>
        <taxon>Apicomplexa</taxon>
        <taxon>Aconoidasida</taxon>
        <taxon>Piroplasmida</taxon>
        <taxon>Babesiidae</taxon>
        <taxon>Babesia</taxon>
    </lineage>
</organism>
<sequence>MASVVGGEAVVAEGGRAVGAVDEHVVALRTLAEAETAFVPPTGPRLFGRPQTLANPVVALGAPEAGHELPVVQLNGQAVLVLVAGLVVFRETTAEAPALVANGAGLGALAEAVRHVHGRRTAALAAGTPE</sequence>
<reference evidence="1 2" key="1">
    <citation type="submission" date="2021-06" db="EMBL/GenBank/DDBJ databases">
        <title>Genome sequence of Babesia caballi.</title>
        <authorList>
            <person name="Yamagishi J."/>
            <person name="Kidaka T."/>
            <person name="Ochi A."/>
        </authorList>
    </citation>
    <scope>NUCLEOTIDE SEQUENCE [LARGE SCALE GENOMIC DNA]</scope>
    <source>
        <strain evidence="1">USDA-D6B2</strain>
    </source>
</reference>
<dbReference type="Proteomes" id="UP001497744">
    <property type="component" value="Unassembled WGS sequence"/>
</dbReference>
<gene>
    <name evidence="1" type="ORF">BcabD6B2_03930</name>
</gene>
<protein>
    <submittedName>
        <fullName evidence="1">MFS transporter</fullName>
    </submittedName>
</protein>
<dbReference type="AlphaFoldDB" id="A0AAV4LLH8"/>